<evidence type="ECO:0000313" key="8">
    <source>
        <dbReference type="Proteomes" id="UP000472265"/>
    </source>
</evidence>
<organism evidence="7 8">
    <name type="scientific">Sparus aurata</name>
    <name type="common">Gilthead sea bream</name>
    <dbReference type="NCBI Taxonomy" id="8175"/>
    <lineage>
        <taxon>Eukaryota</taxon>
        <taxon>Metazoa</taxon>
        <taxon>Chordata</taxon>
        <taxon>Craniata</taxon>
        <taxon>Vertebrata</taxon>
        <taxon>Euteleostomi</taxon>
        <taxon>Actinopterygii</taxon>
        <taxon>Neopterygii</taxon>
        <taxon>Teleostei</taxon>
        <taxon>Neoteleostei</taxon>
        <taxon>Acanthomorphata</taxon>
        <taxon>Eupercaria</taxon>
        <taxon>Spariformes</taxon>
        <taxon>Sparidae</taxon>
        <taxon>Sparus</taxon>
    </lineage>
</organism>
<dbReference type="InterPro" id="IPR023341">
    <property type="entry name" value="MABP"/>
</dbReference>
<dbReference type="InterPro" id="IPR051696">
    <property type="entry name" value="DENN_Domain_GEFs"/>
</dbReference>
<name>A0A671V5D9_SPAAU</name>
<feature type="domain" description="UDENN" evidence="5">
    <location>
        <begin position="191"/>
        <end position="640"/>
    </location>
</feature>
<feature type="repeat" description="PPR" evidence="3">
    <location>
        <begin position="814"/>
        <end position="848"/>
    </location>
</feature>
<proteinExistence type="predicted"/>
<feature type="compositionally biased region" description="Low complexity" evidence="4">
    <location>
        <begin position="1467"/>
        <end position="1488"/>
    </location>
</feature>
<dbReference type="PROSITE" id="PS50211">
    <property type="entry name" value="DENN"/>
    <property type="match status" value="1"/>
</dbReference>
<evidence type="ECO:0000313" key="7">
    <source>
        <dbReference type="Ensembl" id="ENSSAUP00010021495.1"/>
    </source>
</evidence>
<dbReference type="InterPro" id="IPR011990">
    <property type="entry name" value="TPR-like_helical_dom_sf"/>
</dbReference>
<feature type="region of interest" description="Disordered" evidence="4">
    <location>
        <begin position="1346"/>
        <end position="1367"/>
    </location>
</feature>
<feature type="domain" description="MABP" evidence="6">
    <location>
        <begin position="42"/>
        <end position="199"/>
    </location>
</feature>
<feature type="compositionally biased region" description="Low complexity" evidence="4">
    <location>
        <begin position="1213"/>
        <end position="1228"/>
    </location>
</feature>
<dbReference type="Gene3D" id="3.40.50.11500">
    <property type="match status" value="1"/>
</dbReference>
<feature type="compositionally biased region" description="Polar residues" evidence="4">
    <location>
        <begin position="982"/>
        <end position="1006"/>
    </location>
</feature>
<dbReference type="InParanoid" id="A0A671V5D9"/>
<dbReference type="InterPro" id="IPR037516">
    <property type="entry name" value="Tripartite_DENN"/>
</dbReference>
<dbReference type="GeneID" id="115586120"/>
<feature type="region of interest" description="Disordered" evidence="4">
    <location>
        <begin position="1467"/>
        <end position="1489"/>
    </location>
</feature>
<evidence type="ECO:0000256" key="4">
    <source>
        <dbReference type="SAM" id="MobiDB-lite"/>
    </source>
</evidence>
<evidence type="ECO:0000256" key="2">
    <source>
        <dbReference type="ARBA" id="ARBA00022658"/>
    </source>
</evidence>
<protein>
    <submittedName>
        <fullName evidence="7">DENN/MADD domain containing 4A</fullName>
    </submittedName>
</protein>
<feature type="region of interest" description="Disordered" evidence="4">
    <location>
        <begin position="897"/>
        <end position="1089"/>
    </location>
</feature>
<keyword evidence="8" id="KW-1185">Reference proteome</keyword>
<evidence type="ECO:0000259" key="5">
    <source>
        <dbReference type="PROSITE" id="PS50211"/>
    </source>
</evidence>
<dbReference type="PROSITE" id="PS51498">
    <property type="entry name" value="MABP"/>
    <property type="match status" value="1"/>
</dbReference>
<keyword evidence="2" id="KW-0344">Guanine-nucleotide releasing factor</keyword>
<dbReference type="Ensembl" id="ENSSAUT00010022711.1">
    <property type="protein sequence ID" value="ENSSAUP00010021495.1"/>
    <property type="gene ID" value="ENSSAUG00010009514.1"/>
</dbReference>
<dbReference type="FunFam" id="2.100.10.50:FF:000001">
    <property type="entry name" value="DENN domain containing 4C"/>
    <property type="match status" value="1"/>
</dbReference>
<feature type="compositionally biased region" description="Polar residues" evidence="4">
    <location>
        <begin position="1142"/>
        <end position="1183"/>
    </location>
</feature>
<evidence type="ECO:0000256" key="1">
    <source>
        <dbReference type="ARBA" id="ARBA00022553"/>
    </source>
</evidence>
<feature type="compositionally biased region" description="Basic and acidic residues" evidence="4">
    <location>
        <begin position="958"/>
        <end position="981"/>
    </location>
</feature>
<dbReference type="GO" id="GO:0031410">
    <property type="term" value="C:cytoplasmic vesicle"/>
    <property type="evidence" value="ECO:0007669"/>
    <property type="project" value="TreeGrafter"/>
</dbReference>
<feature type="compositionally biased region" description="Basic and acidic residues" evidence="4">
    <location>
        <begin position="925"/>
        <end position="940"/>
    </location>
</feature>
<dbReference type="SMART" id="SM00799">
    <property type="entry name" value="DENN"/>
    <property type="match status" value="1"/>
</dbReference>
<dbReference type="FunCoup" id="A0A671V5D9">
    <property type="interactions" value="1070"/>
</dbReference>
<dbReference type="SMART" id="SM00800">
    <property type="entry name" value="uDENN"/>
    <property type="match status" value="1"/>
</dbReference>
<dbReference type="InterPro" id="IPR005113">
    <property type="entry name" value="uDENN_dom"/>
</dbReference>
<dbReference type="Gene3D" id="1.25.40.10">
    <property type="entry name" value="Tetratricopeptide repeat domain"/>
    <property type="match status" value="1"/>
</dbReference>
<dbReference type="OMA" id="LNKGMMG"/>
<feature type="region of interest" description="Disordered" evidence="4">
    <location>
        <begin position="1142"/>
        <end position="1228"/>
    </location>
</feature>
<dbReference type="Gene3D" id="2.100.10.50">
    <property type="match status" value="1"/>
</dbReference>
<dbReference type="Pfam" id="PF02141">
    <property type="entry name" value="DENN"/>
    <property type="match status" value="1"/>
</dbReference>
<accession>A0A671V5D9</accession>
<feature type="compositionally biased region" description="Polar residues" evidence="4">
    <location>
        <begin position="915"/>
        <end position="924"/>
    </location>
</feature>
<dbReference type="FunFam" id="1.25.40.10:FF:000042">
    <property type="entry name" value="C-myc promoter-binding protein isoform X1"/>
    <property type="match status" value="1"/>
</dbReference>
<dbReference type="GO" id="GO:0005829">
    <property type="term" value="C:cytosol"/>
    <property type="evidence" value="ECO:0007669"/>
    <property type="project" value="UniProtKB-ARBA"/>
</dbReference>
<dbReference type="PANTHER" id="PTHR12296">
    <property type="entry name" value="DENN DOMAIN-CONTAINING PROTEIN 4"/>
    <property type="match status" value="1"/>
</dbReference>
<evidence type="ECO:0000256" key="3">
    <source>
        <dbReference type="PROSITE-ProRule" id="PRU00708"/>
    </source>
</evidence>
<dbReference type="GO" id="GO:0032483">
    <property type="term" value="P:regulation of Rab protein signal transduction"/>
    <property type="evidence" value="ECO:0007669"/>
    <property type="project" value="TreeGrafter"/>
</dbReference>
<dbReference type="InterPro" id="IPR002885">
    <property type="entry name" value="PPR_rpt"/>
</dbReference>
<sequence>MMEDKGPRVADYFVVAGLTDSSKPLEEELHFDDAGPKSVKPKAPITDVAVVIRSLGEEVPPGFTCVESTPSGLSAELNGASLRGPQIFLCFKRGRDKPPLTDLGILYEWKEKLKPGCHIVQTTPSGRPANISSSSSQRIYITYRRAPKSQPHTSLAVTDVCIIIPGKGETPPHTFCKVDKNLNSSMWGSSVYLCYKKSLAKANTIAYKAGLLCRYPKEDYESFPLPESVPMFCLPMGATIECWPAHTKHSLPVFSTFVLTGASGEKVYGAAIQFYEPYSEENLSERQRSQLGLPSSDLGPDGTRSVYSNKSICLLSHWPFFQSFRSFLTFLYRYSISGPHALPIEKHISHFMQTVPFPSTQRPRILVQLSPHDSLMLSQPVSSPLPLSGGSLSTLLLNLGPKNAATLLVLAVTEHKILVHSLRPAVLTSVTEALVSMIFPFHWPCPYIPLCPLALAGVLSAPCPFIVGVDSRYFDLYVPPADISCVDLDTNTISQKDDKKALTWKILPRRACKHLLNTLNKLHQQLTEGGQLNREDVQMEHTVTDSELNGGKSLHTLELEIQEAFLRFMAAILRGYRSYLLPITQAPSEKTTDASSLFDHQGFLKSRDRSHQRFYSLMTKTQMFSRFIEECSFVSDKDASLAFFDECVDKLFTTGGKTDSERPEETRLIELDESHRSEHTVYVNPPELPPLPEGEEHPLCYSYSGFPVLNAELLEPLEGPSPPSAGMASRHSSPASPTAIYRRSKQEIKSAQRMAKTYSSMPQMWSKCLLRHCYGLWFICLPGFVGTCHSKVRALRTAYDVLRKMQDKKLQAPDEVCYRVLLQLCGQYSQPVLAVRVLFEMKKAGVQPNAITYGYYNKAVLESTWPSTTRGGYFLWGKLRNVVLGVLQFKRAGRKQQTLHRDAQLSDGSDLDTVSHGSLDSANDSAERTSIDTDFTKMDSSDDGFSTGGQSDQGYDSLSKEEERMCSRESDSATPVEDKAPRQSTPENEVPINRTSPPARSCQPSDVSAGDRLVSSPSSDNVLCGVLPKTERPKSLDLSGGQGSLRLAVPHLSSTKQHQLSADRLHGVEEEDTETDQEKPQVERSVSCSTGTVRRTGIETGFDPLSLLTTDAVQECDQENSSTSTARRDLAEEIEMYMNNASSPLSSRAPSMDLQNPSSPLFRSASSPHTSPRPSALLRSNTHLPLPVKSKDRLRPSPSLPLGVCNRDRERPSSLVSPSSPTPSASSFSMDSLFTPTLDIFKSSVISAGKGVAEKASRLYSRLSSQTSLTQDANCDRISVSSLTSGEADCSSLLDNDSCLDPDGFTSPQHGNVTRIRRSPVVGHTNLGSPSTPNRVFRHNSFSGGLALPSKTPHTPDSSPDTSRFQPSPNYTIEVLMSSCSLCKTCDCLVYDEEIMAGWTANDSNLNSTCPFCGTAFLPFLNVEIKDLRPQSRSAKESNPVIEEDTSASLNPEAKMSAADFAAQSSAASSQKQESSGSAPASSSSSAPVTVPYLSPLVLWKELESLLVNEGDQALSSPSVVDHHPIVFWNLVWYFKRLELPSNLPALILASQHCSHGDQTPQSVSSEDSKQVLVRIMWDNLKLHQDKVQPCYVLWNTHCANSLVRSGLCEEGQLFTVELLQGFVRSIKKSDVYQPMSQIIQLLGPELGFRRQRSLYRDLLFLALVALGKNNININAFDREYKLAYDRLTPSQVKLTHNCDRPPGAGVMECRKTFGEPSL</sequence>
<dbReference type="InterPro" id="IPR001194">
    <property type="entry name" value="cDENN_dom"/>
</dbReference>
<dbReference type="GeneTree" id="ENSGT00940000155836"/>
<reference evidence="7" key="2">
    <citation type="submission" date="2025-08" db="UniProtKB">
        <authorList>
            <consortium name="Ensembl"/>
        </authorList>
    </citation>
    <scope>IDENTIFICATION</scope>
</reference>
<dbReference type="Pfam" id="PF03455">
    <property type="entry name" value="dDENN"/>
    <property type="match status" value="1"/>
</dbReference>
<evidence type="ECO:0000259" key="6">
    <source>
        <dbReference type="PROSITE" id="PS51498"/>
    </source>
</evidence>
<dbReference type="InterPro" id="IPR043153">
    <property type="entry name" value="DENN_C"/>
</dbReference>
<dbReference type="CTD" id="10260"/>
<keyword evidence="1" id="KW-0597">Phosphoprotein</keyword>
<dbReference type="SMART" id="SM00801">
    <property type="entry name" value="dDENN"/>
    <property type="match status" value="1"/>
</dbReference>
<gene>
    <name evidence="7" type="primary">dennd4a</name>
</gene>
<dbReference type="Proteomes" id="UP000472265">
    <property type="component" value="Chromosome 8"/>
</dbReference>
<dbReference type="InterPro" id="IPR005112">
    <property type="entry name" value="dDENN_dom"/>
</dbReference>
<feature type="region of interest" description="Disordered" evidence="4">
    <location>
        <begin position="717"/>
        <end position="739"/>
    </location>
</feature>
<reference evidence="7" key="3">
    <citation type="submission" date="2025-09" db="UniProtKB">
        <authorList>
            <consortium name="Ensembl"/>
        </authorList>
    </citation>
    <scope>IDENTIFICATION</scope>
</reference>
<dbReference type="Pfam" id="PF13812">
    <property type="entry name" value="PPR_3"/>
    <property type="match status" value="1"/>
</dbReference>
<dbReference type="OrthoDB" id="75250at2759"/>
<dbReference type="Pfam" id="PF03456">
    <property type="entry name" value="uDENN"/>
    <property type="match status" value="1"/>
</dbReference>
<dbReference type="PANTHER" id="PTHR12296:SF16">
    <property type="entry name" value="C-MYC PROMOTER-BINDING PROTEIN"/>
    <property type="match status" value="1"/>
</dbReference>
<reference evidence="7" key="1">
    <citation type="submission" date="2021-04" db="EMBL/GenBank/DDBJ databases">
        <authorList>
            <consortium name="Wellcome Sanger Institute Data Sharing"/>
        </authorList>
    </citation>
    <scope>NUCLEOTIDE SEQUENCE [LARGE SCALE GENOMIC DNA]</scope>
</reference>
<feature type="compositionally biased region" description="Polar residues" evidence="4">
    <location>
        <begin position="1352"/>
        <end position="1367"/>
    </location>
</feature>
<dbReference type="GO" id="GO:0005085">
    <property type="term" value="F:guanyl-nucleotide exchange factor activity"/>
    <property type="evidence" value="ECO:0007669"/>
    <property type="project" value="UniProtKB-KW"/>
</dbReference>
<dbReference type="RefSeq" id="XP_030280758.1">
    <property type="nucleotide sequence ID" value="XM_030424898.1"/>
</dbReference>
<dbReference type="PROSITE" id="PS51375">
    <property type="entry name" value="PPR"/>
    <property type="match status" value="1"/>
</dbReference>